<dbReference type="Proteomes" id="UP000592294">
    <property type="component" value="Unassembled WGS sequence"/>
</dbReference>
<protein>
    <submittedName>
        <fullName evidence="1">Uncharacterized protein</fullName>
    </submittedName>
</protein>
<organism evidence="1 2">
    <name type="scientific">Allochromatium humboldtianum</name>
    <dbReference type="NCBI Taxonomy" id="504901"/>
    <lineage>
        <taxon>Bacteria</taxon>
        <taxon>Pseudomonadati</taxon>
        <taxon>Pseudomonadota</taxon>
        <taxon>Gammaproteobacteria</taxon>
        <taxon>Chromatiales</taxon>
        <taxon>Chromatiaceae</taxon>
        <taxon>Allochromatium</taxon>
    </lineage>
</organism>
<proteinExistence type="predicted"/>
<comment type="caution">
    <text evidence="1">The sequence shown here is derived from an EMBL/GenBank/DDBJ whole genome shotgun (WGS) entry which is preliminary data.</text>
</comment>
<gene>
    <name evidence="1" type="ORF">HW932_20070</name>
</gene>
<dbReference type="EMBL" id="JABZEO010000025">
    <property type="protein sequence ID" value="NVZ11549.1"/>
    <property type="molecule type" value="Genomic_DNA"/>
</dbReference>
<evidence type="ECO:0000313" key="1">
    <source>
        <dbReference type="EMBL" id="NVZ11549.1"/>
    </source>
</evidence>
<reference evidence="1 2" key="1">
    <citation type="submission" date="2020-06" db="EMBL/GenBank/DDBJ databases">
        <title>Whole-genome sequence of Allochromatium humboldtianum DSM 21881, type strain.</title>
        <authorList>
            <person name="Kyndt J.A."/>
            <person name="Meyer T.E."/>
        </authorList>
    </citation>
    <scope>NUCLEOTIDE SEQUENCE [LARGE SCALE GENOMIC DNA]</scope>
    <source>
        <strain evidence="1 2">DSM 21881</strain>
    </source>
</reference>
<evidence type="ECO:0000313" key="2">
    <source>
        <dbReference type="Proteomes" id="UP000592294"/>
    </source>
</evidence>
<keyword evidence="2" id="KW-1185">Reference proteome</keyword>
<sequence>MTQEIQLAAEVWEECRKAYSAHRFLEQQSKDKPCGVATFEYQGYLYTVFGVCHGPYGNPVWGRIMAYRLVPEATFNGETTFVYHDEDAIAAGRRARGDHTGLIVLVKGTRMVCEKAVSFRRGLPTTRPISRQEAERHEQQSQGMGWRAHFWKGIHPSWKSLQGHPVALYEKQEERLAMLLWKHGRHVEELPLSDDLELDPLESVSSALNDEALIQRRQPMARVPMEQLALF</sequence>
<dbReference type="RefSeq" id="WP_176978241.1">
    <property type="nucleotide sequence ID" value="NZ_JABZEO010000025.1"/>
</dbReference>
<accession>A0A850R9Y3</accession>
<name>A0A850R9Y3_9GAMM</name>
<dbReference type="AlphaFoldDB" id="A0A850R9Y3"/>